<evidence type="ECO:0000259" key="1">
    <source>
        <dbReference type="Pfam" id="PF00149"/>
    </source>
</evidence>
<dbReference type="RefSeq" id="WP_265590559.1">
    <property type="nucleotide sequence ID" value="NZ_BQKC01000001.1"/>
</dbReference>
<dbReference type="GO" id="GO:0016787">
    <property type="term" value="F:hydrolase activity"/>
    <property type="evidence" value="ECO:0007669"/>
    <property type="project" value="InterPro"/>
</dbReference>
<dbReference type="Gene3D" id="3.60.21.10">
    <property type="match status" value="1"/>
</dbReference>
<dbReference type="Proteomes" id="UP001055025">
    <property type="component" value="Unassembled WGS sequence"/>
</dbReference>
<dbReference type="InterPro" id="IPR004843">
    <property type="entry name" value="Calcineurin-like_PHP"/>
</dbReference>
<comment type="caution">
    <text evidence="2">The sequence shown here is derived from an EMBL/GenBank/DDBJ whole genome shotgun (WGS) entry which is preliminary data.</text>
</comment>
<accession>A0AAV5B0H5</accession>
<evidence type="ECO:0000313" key="2">
    <source>
        <dbReference type="EMBL" id="GJM54737.1"/>
    </source>
</evidence>
<organism evidence="2 3">
    <name type="scientific">Granulimonas faecalis</name>
    <dbReference type="NCBI Taxonomy" id="2894155"/>
    <lineage>
        <taxon>Bacteria</taxon>
        <taxon>Bacillati</taxon>
        <taxon>Actinomycetota</taxon>
        <taxon>Coriobacteriia</taxon>
        <taxon>Coriobacteriales</taxon>
        <taxon>Kribbibacteriaceae</taxon>
        <taxon>Granulimonas</taxon>
    </lineage>
</organism>
<evidence type="ECO:0000313" key="3">
    <source>
        <dbReference type="Proteomes" id="UP001055025"/>
    </source>
</evidence>
<gene>
    <name evidence="2" type="ORF">ATOP_03920</name>
</gene>
<protein>
    <submittedName>
        <fullName evidence="2">Serine/threonine protein phosphatase</fullName>
    </submittedName>
</protein>
<dbReference type="SUPFAM" id="SSF56300">
    <property type="entry name" value="Metallo-dependent phosphatases"/>
    <property type="match status" value="1"/>
</dbReference>
<dbReference type="InterPro" id="IPR029052">
    <property type="entry name" value="Metallo-depent_PP-like"/>
</dbReference>
<sequence>MAFIYAMSDMHGDMEAFDRALSVVDLDDPANRLVLCGDYMAPPDTDTAMIRLIMGIQGEHPGQVIALMGNHELAYLEDHRAVASADDPVVAWLRGLPYYWETDTQIFVHAGVDEEAQDLWRYGSEDAYFCEKFPWSTGAFLKDVIAGHVGTATIADDPWFHDVYWDGQSHYYLDGSVHVSHRIPVLKYDTVARRYTCFRFGADGSVEEHEPML</sequence>
<keyword evidence="3" id="KW-1185">Reference proteome</keyword>
<dbReference type="AlphaFoldDB" id="A0AAV5B0H5"/>
<name>A0AAV5B0H5_9ACTN</name>
<dbReference type="Pfam" id="PF00149">
    <property type="entry name" value="Metallophos"/>
    <property type="match status" value="1"/>
</dbReference>
<reference evidence="2" key="1">
    <citation type="journal article" date="2022" name="Int. J. Syst. Evol. Microbiol.">
        <title>Granulimonas faecalis gen. nov., sp. nov., and Leptogranulimonas caecicola gen. nov., sp. nov., novel lactate-producing Atopobiaceae bacteria isolated from mouse intestines, and an emended description of the family Atopobiaceae.</title>
        <authorList>
            <person name="Morinaga K."/>
            <person name="Kusada H."/>
            <person name="Sakamoto S."/>
            <person name="Murakami T."/>
            <person name="Toyoda A."/>
            <person name="Mori H."/>
            <person name="Meng X.Y."/>
            <person name="Takashino M."/>
            <person name="Murotomi K."/>
            <person name="Tamaki H."/>
        </authorList>
    </citation>
    <scope>NUCLEOTIDE SEQUENCE</scope>
    <source>
        <strain evidence="2">OPF53</strain>
    </source>
</reference>
<feature type="domain" description="Calcineurin-like phosphoesterase" evidence="1">
    <location>
        <begin position="4"/>
        <end position="118"/>
    </location>
</feature>
<proteinExistence type="predicted"/>
<dbReference type="EMBL" id="BQKC01000001">
    <property type="protein sequence ID" value="GJM54737.1"/>
    <property type="molecule type" value="Genomic_DNA"/>
</dbReference>